<keyword evidence="6" id="KW-0479">Metal-binding</keyword>
<dbReference type="GO" id="GO:0046872">
    <property type="term" value="F:metal ion binding"/>
    <property type="evidence" value="ECO:0007669"/>
    <property type="project" value="UniProtKB-KW"/>
</dbReference>
<evidence type="ECO:0000256" key="5">
    <source>
        <dbReference type="ARBA" id="ARBA00022694"/>
    </source>
</evidence>
<dbReference type="GO" id="GO:0002949">
    <property type="term" value="P:tRNA threonylcarbamoyladenosine modification"/>
    <property type="evidence" value="ECO:0007669"/>
    <property type="project" value="InterPro"/>
</dbReference>
<keyword evidence="8" id="KW-0067">ATP-binding</keyword>
<evidence type="ECO:0000256" key="7">
    <source>
        <dbReference type="ARBA" id="ARBA00022741"/>
    </source>
</evidence>
<evidence type="ECO:0000256" key="9">
    <source>
        <dbReference type="ARBA" id="ARBA00022842"/>
    </source>
</evidence>
<protein>
    <recommendedName>
        <fullName evidence="3">tRNA threonylcarbamoyladenosine biosynthesis protein TsaE</fullName>
    </recommendedName>
    <alternativeName>
        <fullName evidence="10">t(6)A37 threonylcarbamoyladenosine biosynthesis protein TsaE</fullName>
    </alternativeName>
</protein>
<dbReference type="PANTHER" id="PTHR33540">
    <property type="entry name" value="TRNA THREONYLCARBAMOYLADENOSINE BIOSYNTHESIS PROTEIN TSAE"/>
    <property type="match status" value="1"/>
</dbReference>
<keyword evidence="4" id="KW-0963">Cytoplasm</keyword>
<gene>
    <name evidence="11" type="ordered locus">Acry_1453</name>
</gene>
<name>A5FYH9_ACICJ</name>
<comment type="similarity">
    <text evidence="2">Belongs to the TsaE family.</text>
</comment>
<sequence length="149" mass="15654">MAIRKMTLGSEAETVALAQAMAARARAGDALLLSGNLGAGKSTFARAFIRARAGDASLDVPSPSFTLVQTYELDPPVTHFDLWRLTGPDDVAELGLDAALAGIALIEWPDRLGPLAPREAITLALGWGEGNTRTATASGPDALLERLMR</sequence>
<dbReference type="KEGG" id="acr:Acry_1453"/>
<dbReference type="PANTHER" id="PTHR33540:SF2">
    <property type="entry name" value="TRNA THREONYLCARBAMOYLADENOSINE BIOSYNTHESIS PROTEIN TSAE"/>
    <property type="match status" value="1"/>
</dbReference>
<keyword evidence="12" id="KW-1185">Reference proteome</keyword>
<accession>A5FYH9</accession>
<dbReference type="HOGENOM" id="CLU_087829_4_0_5"/>
<dbReference type="EMBL" id="CP000697">
    <property type="protein sequence ID" value="ABQ30661.1"/>
    <property type="molecule type" value="Genomic_DNA"/>
</dbReference>
<organism evidence="11 12">
    <name type="scientific">Acidiphilium cryptum (strain JF-5)</name>
    <dbReference type="NCBI Taxonomy" id="349163"/>
    <lineage>
        <taxon>Bacteria</taxon>
        <taxon>Pseudomonadati</taxon>
        <taxon>Pseudomonadota</taxon>
        <taxon>Alphaproteobacteria</taxon>
        <taxon>Acetobacterales</taxon>
        <taxon>Acidocellaceae</taxon>
        <taxon>Acidiphilium</taxon>
    </lineage>
</organism>
<dbReference type="eggNOG" id="COG0802">
    <property type="taxonomic scope" value="Bacteria"/>
</dbReference>
<dbReference type="Gene3D" id="3.40.50.300">
    <property type="entry name" value="P-loop containing nucleotide triphosphate hydrolases"/>
    <property type="match status" value="1"/>
</dbReference>
<keyword evidence="9" id="KW-0460">Magnesium</keyword>
<evidence type="ECO:0000256" key="2">
    <source>
        <dbReference type="ARBA" id="ARBA00007599"/>
    </source>
</evidence>
<dbReference type="SUPFAM" id="SSF52540">
    <property type="entry name" value="P-loop containing nucleoside triphosphate hydrolases"/>
    <property type="match status" value="1"/>
</dbReference>
<dbReference type="GO" id="GO:0005524">
    <property type="term" value="F:ATP binding"/>
    <property type="evidence" value="ECO:0007669"/>
    <property type="project" value="UniProtKB-KW"/>
</dbReference>
<evidence type="ECO:0000256" key="6">
    <source>
        <dbReference type="ARBA" id="ARBA00022723"/>
    </source>
</evidence>
<evidence type="ECO:0000313" key="12">
    <source>
        <dbReference type="Proteomes" id="UP000000245"/>
    </source>
</evidence>
<evidence type="ECO:0000256" key="8">
    <source>
        <dbReference type="ARBA" id="ARBA00022840"/>
    </source>
</evidence>
<dbReference type="STRING" id="349163.Acry_1453"/>
<evidence type="ECO:0000256" key="10">
    <source>
        <dbReference type="ARBA" id="ARBA00032441"/>
    </source>
</evidence>
<keyword evidence="5" id="KW-0819">tRNA processing</keyword>
<dbReference type="InterPro" id="IPR027417">
    <property type="entry name" value="P-loop_NTPase"/>
</dbReference>
<evidence type="ECO:0000256" key="4">
    <source>
        <dbReference type="ARBA" id="ARBA00022490"/>
    </source>
</evidence>
<comment type="subcellular location">
    <subcellularLocation>
        <location evidence="1">Cytoplasm</location>
    </subcellularLocation>
</comment>
<dbReference type="RefSeq" id="WP_007421888.1">
    <property type="nucleotide sequence ID" value="NC_009484.1"/>
</dbReference>
<dbReference type="InterPro" id="IPR003442">
    <property type="entry name" value="T6A_TsaE"/>
</dbReference>
<proteinExistence type="inferred from homology"/>
<dbReference type="AlphaFoldDB" id="A5FYH9"/>
<evidence type="ECO:0000313" key="11">
    <source>
        <dbReference type="EMBL" id="ABQ30661.1"/>
    </source>
</evidence>
<evidence type="ECO:0000256" key="1">
    <source>
        <dbReference type="ARBA" id="ARBA00004496"/>
    </source>
</evidence>
<evidence type="ECO:0000256" key="3">
    <source>
        <dbReference type="ARBA" id="ARBA00019010"/>
    </source>
</evidence>
<reference evidence="11 12" key="1">
    <citation type="submission" date="2007-05" db="EMBL/GenBank/DDBJ databases">
        <title>Complete sequence of chromosome of Acidiphilium cryptum JF-5.</title>
        <authorList>
            <consortium name="US DOE Joint Genome Institute"/>
            <person name="Copeland A."/>
            <person name="Lucas S."/>
            <person name="Lapidus A."/>
            <person name="Barry K."/>
            <person name="Detter J.C."/>
            <person name="Glavina del Rio T."/>
            <person name="Hammon N."/>
            <person name="Israni S."/>
            <person name="Dalin E."/>
            <person name="Tice H."/>
            <person name="Pitluck S."/>
            <person name="Sims D."/>
            <person name="Brettin T."/>
            <person name="Bruce D."/>
            <person name="Han C."/>
            <person name="Schmutz J."/>
            <person name="Larimer F."/>
            <person name="Land M."/>
            <person name="Hauser L."/>
            <person name="Kyrpides N."/>
            <person name="Kim E."/>
            <person name="Magnuson T."/>
            <person name="Richardson P."/>
        </authorList>
    </citation>
    <scope>NUCLEOTIDE SEQUENCE [LARGE SCALE GENOMIC DNA]</scope>
    <source>
        <strain evidence="11 12">JF-5</strain>
    </source>
</reference>
<dbReference type="Pfam" id="PF02367">
    <property type="entry name" value="TsaE"/>
    <property type="match status" value="1"/>
</dbReference>
<dbReference type="NCBIfam" id="TIGR00150">
    <property type="entry name" value="T6A_YjeE"/>
    <property type="match status" value="1"/>
</dbReference>
<dbReference type="Proteomes" id="UP000000245">
    <property type="component" value="Chromosome"/>
</dbReference>
<keyword evidence="7" id="KW-0547">Nucleotide-binding</keyword>
<dbReference type="GO" id="GO:0005737">
    <property type="term" value="C:cytoplasm"/>
    <property type="evidence" value="ECO:0007669"/>
    <property type="project" value="UniProtKB-SubCell"/>
</dbReference>